<protein>
    <submittedName>
        <fullName evidence="2">Uncharacterized protein</fullName>
    </submittedName>
</protein>
<dbReference type="AlphaFoldDB" id="A0A6M3K287"/>
<evidence type="ECO:0000256" key="1">
    <source>
        <dbReference type="SAM" id="MobiDB-lite"/>
    </source>
</evidence>
<sequence length="90" mass="10109">MPPRRKEIQQREIELEPPLAGISANLGFEQKPPFTAPVLMNMRAYDPDEERARMGSRPGNTKAYSTQISGESYPVTKMRAIVTTFVVPES</sequence>
<accession>A0A6M3K287</accession>
<feature type="compositionally biased region" description="Polar residues" evidence="1">
    <location>
        <begin position="58"/>
        <end position="68"/>
    </location>
</feature>
<dbReference type="EMBL" id="MT142213">
    <property type="protein sequence ID" value="QJA76234.1"/>
    <property type="molecule type" value="Genomic_DNA"/>
</dbReference>
<feature type="region of interest" description="Disordered" evidence="1">
    <location>
        <begin position="49"/>
        <end position="68"/>
    </location>
</feature>
<proteinExistence type="predicted"/>
<reference evidence="2" key="1">
    <citation type="submission" date="2020-03" db="EMBL/GenBank/DDBJ databases">
        <title>The deep terrestrial virosphere.</title>
        <authorList>
            <person name="Holmfeldt K."/>
            <person name="Nilsson E."/>
            <person name="Simone D."/>
            <person name="Lopez-Fernandez M."/>
            <person name="Wu X."/>
            <person name="de Brujin I."/>
            <person name="Lundin D."/>
            <person name="Andersson A."/>
            <person name="Bertilsson S."/>
            <person name="Dopson M."/>
        </authorList>
    </citation>
    <scope>NUCLEOTIDE SEQUENCE</scope>
    <source>
        <strain evidence="2">MM415A01551</strain>
    </source>
</reference>
<organism evidence="2">
    <name type="scientific">viral metagenome</name>
    <dbReference type="NCBI Taxonomy" id="1070528"/>
    <lineage>
        <taxon>unclassified sequences</taxon>
        <taxon>metagenomes</taxon>
        <taxon>organismal metagenomes</taxon>
    </lineage>
</organism>
<evidence type="ECO:0000313" key="2">
    <source>
        <dbReference type="EMBL" id="QJA76234.1"/>
    </source>
</evidence>
<gene>
    <name evidence="2" type="ORF">MM415A01551_0002</name>
</gene>
<name>A0A6M3K287_9ZZZZ</name>